<feature type="chain" id="PRO_5024878442" evidence="2">
    <location>
        <begin position="31"/>
        <end position="67"/>
    </location>
</feature>
<keyword evidence="1" id="KW-0472">Membrane</keyword>
<reference evidence="4" key="1">
    <citation type="submission" date="2019-04" db="EMBL/GenBank/DDBJ databases">
        <title>Friends and foes A comparative genomics studyof 23 Aspergillus species from section Flavi.</title>
        <authorList>
            <consortium name="DOE Joint Genome Institute"/>
            <person name="Kjaerbolling I."/>
            <person name="Vesth T."/>
            <person name="Frisvad J.C."/>
            <person name="Nybo J.L."/>
            <person name="Theobald S."/>
            <person name="Kildgaard S."/>
            <person name="Isbrandt T."/>
            <person name="Kuo A."/>
            <person name="Sato A."/>
            <person name="Lyhne E.K."/>
            <person name="Kogle M.E."/>
            <person name="Wiebenga A."/>
            <person name="Kun R.S."/>
            <person name="Lubbers R.J."/>
            <person name="Makela M.R."/>
            <person name="Barry K."/>
            <person name="Chovatia M."/>
            <person name="Clum A."/>
            <person name="Daum C."/>
            <person name="Haridas S."/>
            <person name="He G."/>
            <person name="LaButti K."/>
            <person name="Lipzen A."/>
            <person name="Mondo S."/>
            <person name="Riley R."/>
            <person name="Salamov A."/>
            <person name="Simmons B.A."/>
            <person name="Magnuson J.K."/>
            <person name="Henrissat B."/>
            <person name="Mortensen U.H."/>
            <person name="Larsen T.O."/>
            <person name="Devries R.P."/>
            <person name="Grigoriev I.V."/>
            <person name="Machida M."/>
            <person name="Baker S.E."/>
            <person name="Andersen M.R."/>
        </authorList>
    </citation>
    <scope>NUCLEOTIDE SEQUENCE [LARGE SCALE GENOMIC DNA]</scope>
    <source>
        <strain evidence="4">CBS 130017</strain>
    </source>
</reference>
<dbReference type="AlphaFoldDB" id="A0A5N6X682"/>
<keyword evidence="4" id="KW-1185">Reference proteome</keyword>
<accession>A0A5N6X682</accession>
<dbReference type="Proteomes" id="UP000325945">
    <property type="component" value="Unassembled WGS sequence"/>
</dbReference>
<evidence type="ECO:0000256" key="2">
    <source>
        <dbReference type="SAM" id="SignalP"/>
    </source>
</evidence>
<evidence type="ECO:0000313" key="3">
    <source>
        <dbReference type="EMBL" id="KAE8328735.1"/>
    </source>
</evidence>
<proteinExistence type="predicted"/>
<gene>
    <name evidence="3" type="ORF">BDV39DRAFT_61700</name>
</gene>
<keyword evidence="1" id="KW-1133">Transmembrane helix</keyword>
<name>A0A5N6X682_9EURO</name>
<organism evidence="3 4">
    <name type="scientific">Aspergillus sergii</name>
    <dbReference type="NCBI Taxonomy" id="1034303"/>
    <lineage>
        <taxon>Eukaryota</taxon>
        <taxon>Fungi</taxon>
        <taxon>Dikarya</taxon>
        <taxon>Ascomycota</taxon>
        <taxon>Pezizomycotina</taxon>
        <taxon>Eurotiomycetes</taxon>
        <taxon>Eurotiomycetidae</taxon>
        <taxon>Eurotiales</taxon>
        <taxon>Aspergillaceae</taxon>
        <taxon>Aspergillus</taxon>
        <taxon>Aspergillus subgen. Circumdati</taxon>
    </lineage>
</organism>
<evidence type="ECO:0000313" key="4">
    <source>
        <dbReference type="Proteomes" id="UP000325945"/>
    </source>
</evidence>
<feature type="signal peptide" evidence="2">
    <location>
        <begin position="1"/>
        <end position="30"/>
    </location>
</feature>
<feature type="transmembrane region" description="Helical" evidence="1">
    <location>
        <begin position="40"/>
        <end position="62"/>
    </location>
</feature>
<sequence>MKRLMNMTDDHWHAFLLILGFLMIEHDVRCDDDTLYICIWRFVCLSFGVFVSWWGLSFFALVTRLVP</sequence>
<evidence type="ECO:0000256" key="1">
    <source>
        <dbReference type="SAM" id="Phobius"/>
    </source>
</evidence>
<protein>
    <submittedName>
        <fullName evidence="3">Uncharacterized protein</fullName>
    </submittedName>
</protein>
<dbReference type="EMBL" id="ML741783">
    <property type="protein sequence ID" value="KAE8328735.1"/>
    <property type="molecule type" value="Genomic_DNA"/>
</dbReference>
<keyword evidence="1" id="KW-0812">Transmembrane</keyword>
<keyword evidence="2" id="KW-0732">Signal</keyword>